<reference evidence="1 2" key="2">
    <citation type="journal article" date="2017" name="Front. Plant Sci.">
        <title>Gene Classification and Mining of Molecular Markers Useful in Red Clover (Trifolium pratense) Breeding.</title>
        <authorList>
            <person name="Istvanek J."/>
            <person name="Dluhosova J."/>
            <person name="Dluhos P."/>
            <person name="Patkova L."/>
            <person name="Nedelnik J."/>
            <person name="Repkova J."/>
        </authorList>
    </citation>
    <scope>NUCLEOTIDE SEQUENCE [LARGE SCALE GENOMIC DNA]</scope>
    <source>
        <strain evidence="2">cv. Tatra</strain>
        <tissue evidence="1">Young leaves</tissue>
    </source>
</reference>
<proteinExistence type="predicted"/>
<comment type="caution">
    <text evidence="1">The sequence shown here is derived from an EMBL/GenBank/DDBJ whole genome shotgun (WGS) entry which is preliminary data.</text>
</comment>
<evidence type="ECO:0000313" key="2">
    <source>
        <dbReference type="Proteomes" id="UP000236291"/>
    </source>
</evidence>
<accession>A0A2K3LFR8</accession>
<name>A0A2K3LFR8_TRIPR</name>
<protein>
    <submittedName>
        <fullName evidence="1">Uncharacterized protein</fullName>
    </submittedName>
</protein>
<dbReference type="Proteomes" id="UP000236291">
    <property type="component" value="Unassembled WGS sequence"/>
</dbReference>
<dbReference type="AlphaFoldDB" id="A0A2K3LFR8"/>
<organism evidence="1 2">
    <name type="scientific">Trifolium pratense</name>
    <name type="common">Red clover</name>
    <dbReference type="NCBI Taxonomy" id="57577"/>
    <lineage>
        <taxon>Eukaryota</taxon>
        <taxon>Viridiplantae</taxon>
        <taxon>Streptophyta</taxon>
        <taxon>Embryophyta</taxon>
        <taxon>Tracheophyta</taxon>
        <taxon>Spermatophyta</taxon>
        <taxon>Magnoliopsida</taxon>
        <taxon>eudicotyledons</taxon>
        <taxon>Gunneridae</taxon>
        <taxon>Pentapetalae</taxon>
        <taxon>rosids</taxon>
        <taxon>fabids</taxon>
        <taxon>Fabales</taxon>
        <taxon>Fabaceae</taxon>
        <taxon>Papilionoideae</taxon>
        <taxon>50 kb inversion clade</taxon>
        <taxon>NPAAA clade</taxon>
        <taxon>Hologalegina</taxon>
        <taxon>IRL clade</taxon>
        <taxon>Trifolieae</taxon>
        <taxon>Trifolium</taxon>
    </lineage>
</organism>
<sequence length="199" mass="23075">MFELNPYWLGDERRMNIISQMKARIVDILGYWGMYSIVAGLHEGNHLAFGSQTYVFRSGRIIPLIKRIVAVPDWFFCLCWTMLAVFLIKNHLETLREYMLVLEVEEYTRVVIIIHHMIQPSVDRYNNGKEINVCLWSSLVDRNDLLPTALIEMLMQSWNLEGMKVGFVLGNMGRWDPGELNILIATTTNGYCLGDSYFS</sequence>
<evidence type="ECO:0000313" key="1">
    <source>
        <dbReference type="EMBL" id="PNX77383.1"/>
    </source>
</evidence>
<gene>
    <name evidence="1" type="ORF">L195_g033348</name>
</gene>
<reference evidence="1 2" key="1">
    <citation type="journal article" date="2014" name="Am. J. Bot.">
        <title>Genome assembly and annotation for red clover (Trifolium pratense; Fabaceae).</title>
        <authorList>
            <person name="Istvanek J."/>
            <person name="Jaros M."/>
            <person name="Krenek A."/>
            <person name="Repkova J."/>
        </authorList>
    </citation>
    <scope>NUCLEOTIDE SEQUENCE [LARGE SCALE GENOMIC DNA]</scope>
    <source>
        <strain evidence="2">cv. Tatra</strain>
        <tissue evidence="1">Young leaves</tissue>
    </source>
</reference>
<dbReference type="ExpressionAtlas" id="A0A2K3LFR8">
    <property type="expression patterns" value="baseline"/>
</dbReference>
<dbReference type="EMBL" id="ASHM01032263">
    <property type="protein sequence ID" value="PNX77383.1"/>
    <property type="molecule type" value="Genomic_DNA"/>
</dbReference>